<feature type="region of interest" description="Disordered" evidence="1">
    <location>
        <begin position="138"/>
        <end position="191"/>
    </location>
</feature>
<dbReference type="EMBL" id="KQ965820">
    <property type="protein sequence ID" value="KXS10575.1"/>
    <property type="molecule type" value="Genomic_DNA"/>
</dbReference>
<evidence type="ECO:0000313" key="2">
    <source>
        <dbReference type="EMBL" id="KXS10575.1"/>
    </source>
</evidence>
<reference evidence="2 3" key="1">
    <citation type="journal article" date="2015" name="Genome Biol. Evol.">
        <title>Phylogenomic analyses indicate that early fungi evolved digesting cell walls of algal ancestors of land plants.</title>
        <authorList>
            <person name="Chang Y."/>
            <person name="Wang S."/>
            <person name="Sekimoto S."/>
            <person name="Aerts A.L."/>
            <person name="Choi C."/>
            <person name="Clum A."/>
            <person name="LaButti K.M."/>
            <person name="Lindquist E.A."/>
            <person name="Yee Ngan C."/>
            <person name="Ohm R.A."/>
            <person name="Salamov A.A."/>
            <person name="Grigoriev I.V."/>
            <person name="Spatafora J.W."/>
            <person name="Berbee M.L."/>
        </authorList>
    </citation>
    <scope>NUCLEOTIDE SEQUENCE [LARGE SCALE GENOMIC DNA]</scope>
    <source>
        <strain evidence="2 3">JEL478</strain>
    </source>
</reference>
<evidence type="ECO:0000256" key="1">
    <source>
        <dbReference type="SAM" id="MobiDB-lite"/>
    </source>
</evidence>
<proteinExistence type="predicted"/>
<feature type="compositionally biased region" description="Low complexity" evidence="1">
    <location>
        <begin position="144"/>
        <end position="191"/>
    </location>
</feature>
<protein>
    <submittedName>
        <fullName evidence="2">Uncharacterized protein</fullName>
    </submittedName>
</protein>
<dbReference type="AlphaFoldDB" id="A0A139A206"/>
<sequence length="427" mass="46049">MVYPQYLKSEPPRTSANEECWRSYTLSKNVQIVTVDLFDKSAPELLSGDGYFSTQVAVPLSLAAPATGSAVRRRGPLEGVTRLDLQKNYQLWVCALPRREMPPLKEPAITPVSRPGSIARDDLSDVTQYDELDKACAGSCGARSSSSSSTSTVPSSSTRSPSAPASPETTSTLLSDSSPTPTRVTTPTSSSSRLAVRLVRLSLYEHFPPLEVCACTPWQDVGRETFYTFELNFGPTRIGQRAASAGLLASTSASGLVRSDPGSIKRSYSFGGGLDVLSRRKRPRRTYSESSPPFPFPSLPAFHVLPTALSHTSHTNSYSSGLELPLPSFHDFKPTLGAQYALQLVHEDDDGVGVGRGRGRVTSLLDIRVGEFANAVWTTNPYDVFLTTAMLSPVNVTAEHLGDTHVLEDPAGLAIDSPGMSQYLVMD</sequence>
<evidence type="ECO:0000313" key="3">
    <source>
        <dbReference type="Proteomes" id="UP000070544"/>
    </source>
</evidence>
<accession>A0A139A206</accession>
<feature type="region of interest" description="Disordered" evidence="1">
    <location>
        <begin position="103"/>
        <end position="122"/>
    </location>
</feature>
<name>A0A139A206_GONPJ</name>
<dbReference type="Proteomes" id="UP000070544">
    <property type="component" value="Unassembled WGS sequence"/>
</dbReference>
<organism evidence="2 3">
    <name type="scientific">Gonapodya prolifera (strain JEL478)</name>
    <name type="common">Monoblepharis prolifera</name>
    <dbReference type="NCBI Taxonomy" id="1344416"/>
    <lineage>
        <taxon>Eukaryota</taxon>
        <taxon>Fungi</taxon>
        <taxon>Fungi incertae sedis</taxon>
        <taxon>Chytridiomycota</taxon>
        <taxon>Chytridiomycota incertae sedis</taxon>
        <taxon>Monoblepharidomycetes</taxon>
        <taxon>Monoblepharidales</taxon>
        <taxon>Gonapodyaceae</taxon>
        <taxon>Gonapodya</taxon>
    </lineage>
</organism>
<gene>
    <name evidence="2" type="ORF">M427DRAFT_139191</name>
</gene>
<keyword evidence="3" id="KW-1185">Reference proteome</keyword>